<keyword evidence="6" id="KW-1185">Reference proteome</keyword>
<protein>
    <recommendedName>
        <fullName evidence="3">DUF8017 domain-containing protein</fullName>
    </recommendedName>
</protein>
<gene>
    <name evidence="5" type="ORF">CUT44_00980</name>
    <name evidence="4" type="ORF">CUT44_09235</name>
</gene>
<evidence type="ECO:0000256" key="1">
    <source>
        <dbReference type="SAM" id="MobiDB-lite"/>
    </source>
</evidence>
<feature type="compositionally biased region" description="Low complexity" evidence="1">
    <location>
        <begin position="16"/>
        <end position="34"/>
    </location>
</feature>
<feature type="domain" description="DUF8017" evidence="3">
    <location>
        <begin position="156"/>
        <end position="345"/>
    </location>
</feature>
<dbReference type="InterPro" id="IPR058330">
    <property type="entry name" value="DUF8017"/>
</dbReference>
<feature type="compositionally biased region" description="Basic and acidic residues" evidence="1">
    <location>
        <begin position="135"/>
        <end position="156"/>
    </location>
</feature>
<keyword evidence="2" id="KW-0472">Membrane</keyword>
<organism evidence="5 6">
    <name type="scientific">Streptomyces carminius</name>
    <dbReference type="NCBI Taxonomy" id="2665496"/>
    <lineage>
        <taxon>Bacteria</taxon>
        <taxon>Bacillati</taxon>
        <taxon>Actinomycetota</taxon>
        <taxon>Actinomycetes</taxon>
        <taxon>Kitasatosporales</taxon>
        <taxon>Streptomycetaceae</taxon>
        <taxon>Streptomyces</taxon>
    </lineage>
</organism>
<feature type="transmembrane region" description="Helical" evidence="2">
    <location>
        <begin position="80"/>
        <end position="102"/>
    </location>
</feature>
<reference evidence="5 6" key="1">
    <citation type="submission" date="2017-11" db="EMBL/GenBank/DDBJ databases">
        <title>Streptomyces carmine sp. nov., a novel actinomycete isolated from Sophora alopecuroides in Xinjiang, China.</title>
        <authorList>
            <person name="Wang Y."/>
            <person name="Luo X."/>
            <person name="Wan C."/>
            <person name="Zhang L."/>
        </authorList>
    </citation>
    <scope>NUCLEOTIDE SEQUENCE [LARGE SCALE GENOMIC DNA]</scope>
    <source>
        <strain evidence="5 6">TRM SA0054</strain>
    </source>
</reference>
<evidence type="ECO:0000313" key="4">
    <source>
        <dbReference type="EMBL" id="PJE97876.1"/>
    </source>
</evidence>
<accession>A0A2M8MBY2</accession>
<dbReference type="EMBL" id="PGGW01000038">
    <property type="protein sequence ID" value="PJE97876.1"/>
    <property type="molecule type" value="Genomic_DNA"/>
</dbReference>
<evidence type="ECO:0000259" key="3">
    <source>
        <dbReference type="Pfam" id="PF26056"/>
    </source>
</evidence>
<keyword evidence="2" id="KW-0812">Transmembrane</keyword>
<sequence>MWPGQQPGGEQNPHDPQNQQGPQQPNPYQTPGYQAPNPYQAPGYQAPNPYQAQPGGPWGQPGGPGAPQPQPGGGKGGRTAAIAVVVAVAVIAAAVVTGVLVLRDDGGEKTAGGGDKAASPSAEPSTGDGATPSEEPEKREDDPSNPRDGLAPEKPDPVVPGWQVVTNAKHHSAFDVPPDWKVRSEDTIIGYGQKDKDDPFSGPLVAFSAPAVHKEGWCKSGNSEYTRSVVGSKGGQGSRDTVEGAELAAENFVYAAYGEQKDTVRLTRAKPFSNAHGIKGHIASATATGVKKGNKCDSDGKAVALSWIDGTNDLRIWVLVSDAGVKDEVPQAVIDKMTASLRPYAEEE</sequence>
<dbReference type="Proteomes" id="UP000230407">
    <property type="component" value="Unassembled WGS sequence"/>
</dbReference>
<keyword evidence="2" id="KW-1133">Transmembrane helix</keyword>
<dbReference type="AlphaFoldDB" id="A0A2M8MBY2"/>
<evidence type="ECO:0000313" key="5">
    <source>
        <dbReference type="EMBL" id="PJF01703.1"/>
    </source>
</evidence>
<dbReference type="Pfam" id="PF26056">
    <property type="entry name" value="DUF8017"/>
    <property type="match status" value="1"/>
</dbReference>
<dbReference type="RefSeq" id="WP_100200165.1">
    <property type="nucleotide sequence ID" value="NZ_PGGW01000008.1"/>
</dbReference>
<feature type="region of interest" description="Disordered" evidence="1">
    <location>
        <begin position="1"/>
        <end position="77"/>
    </location>
</feature>
<dbReference type="EMBL" id="PGGW01000008">
    <property type="protein sequence ID" value="PJF01703.1"/>
    <property type="molecule type" value="Genomic_DNA"/>
</dbReference>
<evidence type="ECO:0000313" key="6">
    <source>
        <dbReference type="Proteomes" id="UP000230407"/>
    </source>
</evidence>
<evidence type="ECO:0000256" key="2">
    <source>
        <dbReference type="SAM" id="Phobius"/>
    </source>
</evidence>
<comment type="caution">
    <text evidence="5">The sequence shown here is derived from an EMBL/GenBank/DDBJ whole genome shotgun (WGS) entry which is preliminary data.</text>
</comment>
<proteinExistence type="predicted"/>
<name>A0A2M8MBY2_9ACTN</name>
<feature type="region of interest" description="Disordered" evidence="1">
    <location>
        <begin position="108"/>
        <end position="161"/>
    </location>
</feature>